<evidence type="ECO:0000313" key="1">
    <source>
        <dbReference type="EMBL" id="GKV24567.1"/>
    </source>
</evidence>
<reference evidence="1 2" key="1">
    <citation type="journal article" date="2021" name="Commun. Biol.">
        <title>The genome of Shorea leprosula (Dipterocarpaceae) highlights the ecological relevance of drought in aseasonal tropical rainforests.</title>
        <authorList>
            <person name="Ng K.K.S."/>
            <person name="Kobayashi M.J."/>
            <person name="Fawcett J.A."/>
            <person name="Hatakeyama M."/>
            <person name="Paape T."/>
            <person name="Ng C.H."/>
            <person name="Ang C.C."/>
            <person name="Tnah L.H."/>
            <person name="Lee C.T."/>
            <person name="Nishiyama T."/>
            <person name="Sese J."/>
            <person name="O'Brien M.J."/>
            <person name="Copetti D."/>
            <person name="Mohd Noor M.I."/>
            <person name="Ong R.C."/>
            <person name="Putra M."/>
            <person name="Sireger I.Z."/>
            <person name="Indrioko S."/>
            <person name="Kosugi Y."/>
            <person name="Izuno A."/>
            <person name="Isagi Y."/>
            <person name="Lee S.L."/>
            <person name="Shimizu K.K."/>
        </authorList>
    </citation>
    <scope>NUCLEOTIDE SEQUENCE [LARGE SCALE GENOMIC DNA]</scope>
    <source>
        <strain evidence="1">214</strain>
    </source>
</reference>
<protein>
    <submittedName>
        <fullName evidence="1">Uncharacterized protein</fullName>
    </submittedName>
</protein>
<dbReference type="Proteomes" id="UP001054252">
    <property type="component" value="Unassembled WGS sequence"/>
</dbReference>
<sequence length="167" mass="19295">MARMRKNNCSGGYQLRRRRVRFPISSSFCFRQGLFLPRLLPFPASETRATLMKKNRSRKSQLRRFQKMEKWVTKQRDELIPAPESVKKDRAAAEEKAIKLAEWKGLNELHKKEIACSERCIGLTLDVFDAEDQSDFARAELLKHSRSELLAEMESEIQAFMNAGGSS</sequence>
<name>A0AAV5KIX3_9ROSI</name>
<organism evidence="1 2">
    <name type="scientific">Rubroshorea leprosula</name>
    <dbReference type="NCBI Taxonomy" id="152421"/>
    <lineage>
        <taxon>Eukaryota</taxon>
        <taxon>Viridiplantae</taxon>
        <taxon>Streptophyta</taxon>
        <taxon>Embryophyta</taxon>
        <taxon>Tracheophyta</taxon>
        <taxon>Spermatophyta</taxon>
        <taxon>Magnoliopsida</taxon>
        <taxon>eudicotyledons</taxon>
        <taxon>Gunneridae</taxon>
        <taxon>Pentapetalae</taxon>
        <taxon>rosids</taxon>
        <taxon>malvids</taxon>
        <taxon>Malvales</taxon>
        <taxon>Dipterocarpaceae</taxon>
        <taxon>Rubroshorea</taxon>
    </lineage>
</organism>
<dbReference type="EMBL" id="BPVZ01000066">
    <property type="protein sequence ID" value="GKV24567.1"/>
    <property type="molecule type" value="Genomic_DNA"/>
</dbReference>
<accession>A0AAV5KIX3</accession>
<proteinExistence type="predicted"/>
<comment type="caution">
    <text evidence="1">The sequence shown here is derived from an EMBL/GenBank/DDBJ whole genome shotgun (WGS) entry which is preliminary data.</text>
</comment>
<gene>
    <name evidence="1" type="ORF">SLEP1_g34165</name>
</gene>
<dbReference type="AlphaFoldDB" id="A0AAV5KIX3"/>
<keyword evidence="2" id="KW-1185">Reference proteome</keyword>
<evidence type="ECO:0000313" key="2">
    <source>
        <dbReference type="Proteomes" id="UP001054252"/>
    </source>
</evidence>